<reference evidence="4 5" key="1">
    <citation type="submission" date="2021-03" db="EMBL/GenBank/DDBJ databases">
        <title>Sequencing the genomes of 1000 actinobacteria strains.</title>
        <authorList>
            <person name="Klenk H.-P."/>
        </authorList>
    </citation>
    <scope>NUCLEOTIDE SEQUENCE [LARGE SCALE GENOMIC DNA]</scope>
    <source>
        <strain evidence="4 5">DSM 15797</strain>
    </source>
</reference>
<comment type="caution">
    <text evidence="4">The sequence shown here is derived from an EMBL/GenBank/DDBJ whole genome shotgun (WGS) entry which is preliminary data.</text>
</comment>
<dbReference type="Proteomes" id="UP001296993">
    <property type="component" value="Unassembled WGS sequence"/>
</dbReference>
<dbReference type="GO" id="GO:0047621">
    <property type="term" value="F:acylpyruvate hydrolase activity"/>
    <property type="evidence" value="ECO:0007669"/>
    <property type="project" value="UniProtKB-EC"/>
</dbReference>
<dbReference type="PANTHER" id="PTHR42796:SF4">
    <property type="entry name" value="FUMARYLACETOACETATE HYDROLASE DOMAIN-CONTAINING PROTEIN 2A"/>
    <property type="match status" value="1"/>
</dbReference>
<dbReference type="SUPFAM" id="SSF56529">
    <property type="entry name" value="FAH"/>
    <property type="match status" value="1"/>
</dbReference>
<keyword evidence="5" id="KW-1185">Reference proteome</keyword>
<dbReference type="InterPro" id="IPR036663">
    <property type="entry name" value="Fumarylacetoacetase_C_sf"/>
</dbReference>
<protein>
    <submittedName>
        <fullName evidence="4">Acylpyruvate hydrolase</fullName>
        <ecNumber evidence="4">3.7.1.5</ecNumber>
    </submittedName>
</protein>
<evidence type="ECO:0000259" key="3">
    <source>
        <dbReference type="Pfam" id="PF01557"/>
    </source>
</evidence>
<dbReference type="InterPro" id="IPR011234">
    <property type="entry name" value="Fumarylacetoacetase-like_C"/>
</dbReference>
<name>A0ABS4XFY8_9MICC</name>
<dbReference type="PANTHER" id="PTHR42796">
    <property type="entry name" value="FUMARYLACETOACETATE HYDROLASE DOMAIN-CONTAINING PROTEIN 2A-RELATED"/>
    <property type="match status" value="1"/>
</dbReference>
<dbReference type="InterPro" id="IPR051121">
    <property type="entry name" value="FAH"/>
</dbReference>
<gene>
    <name evidence="4" type="ORF">JOF47_002898</name>
</gene>
<proteinExistence type="inferred from homology"/>
<evidence type="ECO:0000313" key="4">
    <source>
        <dbReference type="EMBL" id="MBP2387387.1"/>
    </source>
</evidence>
<evidence type="ECO:0000256" key="1">
    <source>
        <dbReference type="ARBA" id="ARBA00010211"/>
    </source>
</evidence>
<dbReference type="EC" id="3.7.1.5" evidence="4"/>
<organism evidence="4 5">
    <name type="scientific">Paeniglutamicibacter kerguelensis</name>
    <dbReference type="NCBI Taxonomy" id="254788"/>
    <lineage>
        <taxon>Bacteria</taxon>
        <taxon>Bacillati</taxon>
        <taxon>Actinomycetota</taxon>
        <taxon>Actinomycetes</taxon>
        <taxon>Micrococcales</taxon>
        <taxon>Micrococcaceae</taxon>
        <taxon>Paeniglutamicibacter</taxon>
    </lineage>
</organism>
<dbReference type="Pfam" id="PF01557">
    <property type="entry name" value="FAA_hydrolase"/>
    <property type="match status" value="1"/>
</dbReference>
<dbReference type="RefSeq" id="WP_209999605.1">
    <property type="nucleotide sequence ID" value="NZ_BAAAJY010000009.1"/>
</dbReference>
<dbReference type="Gene3D" id="3.90.850.10">
    <property type="entry name" value="Fumarylacetoacetase-like, C-terminal domain"/>
    <property type="match status" value="1"/>
</dbReference>
<feature type="domain" description="Fumarylacetoacetase-like C-terminal" evidence="3">
    <location>
        <begin position="72"/>
        <end position="275"/>
    </location>
</feature>
<keyword evidence="4" id="KW-0378">Hydrolase</keyword>
<sequence>MKLATIRHAGRTTAALEVAGGYLPLPARDVGELVGHTDWQALVRETLNGHSAPDVIAREEATILNPVPNPRKVICCGLNYSDHILEMGRELPQYPTLFAKFADTLTDPDAEIVGGHSENVDWEAELAVIVGSTLRDATEEEAAAAIAGYTVANDISMRDWQRRTLQWFQGKAFDGTTPLGPVMVTPDEIDPEAGVEVICTLNGEEVQRGNTKTLVFSSAKLLSYISTFTVLRPGDVVLTGTPGGVGMGMVPPRFLKDGDELHTEIPGIGTLSNKFSARISTTV</sequence>
<evidence type="ECO:0000313" key="5">
    <source>
        <dbReference type="Proteomes" id="UP001296993"/>
    </source>
</evidence>
<dbReference type="EMBL" id="JAGIOF010000001">
    <property type="protein sequence ID" value="MBP2387387.1"/>
    <property type="molecule type" value="Genomic_DNA"/>
</dbReference>
<accession>A0ABS4XFY8</accession>
<evidence type="ECO:0000256" key="2">
    <source>
        <dbReference type="ARBA" id="ARBA00022723"/>
    </source>
</evidence>
<comment type="similarity">
    <text evidence="1">Belongs to the FAH family.</text>
</comment>
<keyword evidence="2" id="KW-0479">Metal-binding</keyword>